<keyword evidence="5" id="KW-0007">Acetylation</keyword>
<dbReference type="PANTHER" id="PTHR12029">
    <property type="entry name" value="RNA METHYLTRANSFERASE"/>
    <property type="match status" value="1"/>
</dbReference>
<dbReference type="RefSeq" id="XP_031391361.1">
    <property type="nucleotide sequence ID" value="XM_031535501.1"/>
</dbReference>
<dbReference type="CDD" id="cd18091">
    <property type="entry name" value="SpoU-like_TRM3-like"/>
    <property type="match status" value="1"/>
</dbReference>
<gene>
    <name evidence="13" type="primary">LOC116203654</name>
</gene>
<dbReference type="Proteomes" id="UP000515151">
    <property type="component" value="Chromosome 4"/>
</dbReference>
<dbReference type="GO" id="GO:0003723">
    <property type="term" value="F:RNA binding"/>
    <property type="evidence" value="ECO:0007669"/>
    <property type="project" value="UniProtKB-KW"/>
</dbReference>
<dbReference type="PANTHER" id="PTHR12029:SF11">
    <property type="entry name" value="METHYLTRANSFERASE TARBP1-RELATED"/>
    <property type="match status" value="1"/>
</dbReference>
<dbReference type="InterPro" id="IPR029026">
    <property type="entry name" value="tRNA_m1G_MTases_N"/>
</dbReference>
<dbReference type="OrthoDB" id="241340at2759"/>
<dbReference type="FunFam" id="3.40.1280.10:FF:000010">
    <property type="entry name" value="probable methyltransferase TARBP1"/>
    <property type="match status" value="1"/>
</dbReference>
<dbReference type="GO" id="GO:0141100">
    <property type="term" value="F:tRNA (guanine(18)-2'-O)-methyltransferase activity"/>
    <property type="evidence" value="ECO:0007669"/>
    <property type="project" value="UniProtKB-EC"/>
</dbReference>
<dbReference type="InterPro" id="IPR045330">
    <property type="entry name" value="TRM3/TARBP1"/>
</dbReference>
<reference evidence="13" key="2">
    <citation type="submission" date="2025-08" db="UniProtKB">
        <authorList>
            <consortium name="RefSeq"/>
        </authorList>
    </citation>
    <scope>IDENTIFICATION</scope>
    <source>
        <tissue evidence="13">Leaf</tissue>
    </source>
</reference>
<evidence type="ECO:0000256" key="5">
    <source>
        <dbReference type="ARBA" id="ARBA00022990"/>
    </source>
</evidence>
<keyword evidence="4" id="KW-0694">RNA-binding</keyword>
<dbReference type="GO" id="GO:0030488">
    <property type="term" value="P:tRNA methylation"/>
    <property type="evidence" value="ECO:0007669"/>
    <property type="project" value="InterPro"/>
</dbReference>
<dbReference type="InterPro" id="IPR044748">
    <property type="entry name" value="Trm3/TARBP1_C"/>
</dbReference>
<keyword evidence="3" id="KW-0949">S-adenosyl-L-methionine</keyword>
<evidence type="ECO:0000256" key="2">
    <source>
        <dbReference type="ARBA" id="ARBA00022679"/>
    </source>
</evidence>
<evidence type="ECO:0000256" key="8">
    <source>
        <dbReference type="ARBA" id="ARBA00093594"/>
    </source>
</evidence>
<evidence type="ECO:0000256" key="4">
    <source>
        <dbReference type="ARBA" id="ARBA00022884"/>
    </source>
</evidence>
<keyword evidence="12" id="KW-1185">Reference proteome</keyword>
<evidence type="ECO:0000256" key="6">
    <source>
        <dbReference type="ARBA" id="ARBA00093266"/>
    </source>
</evidence>
<organism evidence="12 13">
    <name type="scientific">Punica granatum</name>
    <name type="common">Pomegranate</name>
    <dbReference type="NCBI Taxonomy" id="22663"/>
    <lineage>
        <taxon>Eukaryota</taxon>
        <taxon>Viridiplantae</taxon>
        <taxon>Streptophyta</taxon>
        <taxon>Embryophyta</taxon>
        <taxon>Tracheophyta</taxon>
        <taxon>Spermatophyta</taxon>
        <taxon>Magnoliopsida</taxon>
        <taxon>eudicotyledons</taxon>
        <taxon>Gunneridae</taxon>
        <taxon>Pentapetalae</taxon>
        <taxon>rosids</taxon>
        <taxon>malvids</taxon>
        <taxon>Myrtales</taxon>
        <taxon>Lythraceae</taxon>
        <taxon>Punica</taxon>
    </lineage>
</organism>
<dbReference type="InterPro" id="IPR029028">
    <property type="entry name" value="Alpha/beta_knot_MTases"/>
</dbReference>
<evidence type="ECO:0000256" key="1">
    <source>
        <dbReference type="ARBA" id="ARBA00022603"/>
    </source>
</evidence>
<evidence type="ECO:0000259" key="11">
    <source>
        <dbReference type="Pfam" id="PF00588"/>
    </source>
</evidence>
<protein>
    <recommendedName>
        <fullName evidence="9">tRNA (guanosine(18)-2'-O)-methyltransferase TARBP1</fullName>
        <ecNumber evidence="8">2.1.1.34</ecNumber>
    </recommendedName>
    <alternativeName>
        <fullName evidence="10">TAR RNA-binding protein 1</fullName>
    </alternativeName>
</protein>
<dbReference type="EC" id="2.1.1.34" evidence="8"/>
<keyword evidence="1" id="KW-0489">Methyltransferase</keyword>
<comment type="function">
    <text evidence="7">S-adenosyl-L-methionine-dependent 2'-O-ribose methyltransferase that catalyzes the formation of 2'-O-methylguanosine at position 18 (Gm18) in a subset of tRNA. Selectively mediates Gm18 methylation of tRNAGln-TTG/CTG and tRNASer-TGA/GCT. Gm18 modification can enhance the stability of modified tRNAs.</text>
</comment>
<dbReference type="Gene3D" id="3.40.1280.10">
    <property type="match status" value="1"/>
</dbReference>
<evidence type="ECO:0000313" key="12">
    <source>
        <dbReference type="Proteomes" id="UP000515151"/>
    </source>
</evidence>
<evidence type="ECO:0000256" key="7">
    <source>
        <dbReference type="ARBA" id="ARBA00093361"/>
    </source>
</evidence>
<dbReference type="Pfam" id="PF00588">
    <property type="entry name" value="SpoU_methylase"/>
    <property type="match status" value="1"/>
</dbReference>
<sequence length="1838" mass="207186">MSTASLVSSLSDSLRQVPPVAVPPLLDCVLASTGASPSSLFASLLTSFPLLTEGDQRDGQKWDAAGCNRIGSFVRALCHLLKQLGTNHDALESYIWKIFIPLMKRVHSFDREMLNQIAESFFDVVGDTNAWRIVEVTLVPFLLRSIGMSIGMVCNSQLDVFEWGSFTGQSRSFMNCPVIENTEMVSSSGSVLVPTSCHILAQILDAVLESEKLGPGSDKMFKNGYGVEKFAGKLLWELCLMSERLLLHSPQQRSCAINLLLPTIFRAYLSQPRFEISLPGQTHIFSRKLFTEKIWKCCKTLFSLGNVERRDAYCVLSLCLSFSPHEEEYDHADTSNHAREFDIRDDKELWDEIKRGLVDKESLVRKQSLHILKMALGISEGNQTQCDLSGTESREKHSDTRVMTKREIWAEKEARSLGIERVSNSIDINLNTQQSWEAFILLYEMLEEYGTHLVEAAWTHQIFSLLNFCSSHDKCGSCSSEGINQHLPVSGEFSNWLSILWDRGFHHDNPQVRCLILESFVGIEWNNFGSCVKALPESFVLGPLMQGLNDPIHHEDFGTKGVYSSKAIEGASRFLHQYTCHLGNRQKQIAFLTELASITKRQSFGRAGLMALSECITSVARRIRIDNDIEAEILKKTFPHKLQVKQSTVCSPLSDMTDLLDALRYVVESCKQHFNPNYRRQVCDKILEAASSVVCSFSAPLQILIHFIGSFPREFTVYGGSLRSKFHAWLLGCRKEQCSNNCCSYELKLLTSLIEFPGKFIRFQNSVGVSFTFDDEDLAAWESEAKRWAMVLFLVAEEECYLEPLLTFIQNHCTIFNQESIDEGVPVKYIIFILSLLLELQEMRERGFKFGNSFGVKSEHGSLVDALNPLEASGINGKFLCIFTRVLKNLVAYANVSCSIFWSSFTMKDAQLPGSVKGKLGGPSQRRLSTSLTTVVLQAIMSVKAVASISLWCAEMRCDVSLDFSFNFLWDFLWRTISSSISDSEMGAELHLAAYEALTPALRTLVSAFSQLASDLVWEKDKSMTQKPEGKPQLDSLVFTFLQNVNDLLAIKYLARTRRAVLMNWKWHCLESLLSIHFIAQKNGIQVKGNKFFFSDAAVRLIFSELVESLENAGEDSVLPILRSVRLVLELFASGRSGSVVSSRVHMDTQMMWQLVRSSWILHASCNKRRVAAISALLSSVLHPSVFSDESMHISESAFGPLKWFVEMVLEEGTKSPRTIRLVALHLTGLWLSCPRILKCYIKELKLLSLYGSVAFDEDFEAELSENRDAKNEVSVLAKIPEPELTEVFINTELYARVSVAILISKLANLAERVGSANENEDCIAALEAGKLFLLELLDSAVNEKDLAKELYKKYSAIHRRKIRVWQMICVLTPFVREDIVEQVTHSLHIALYRNNLPAVRQYLETFAINVYLKFPSLVRKQLVPILRDYGARPQALSSYVFISANVILHASESVQSMHLDDLLPPIIPLLTSHHHSLRGFTQLLLYKVLCKFFPPISFGALESTTLEKKSFEDLKEYLAKNSDCARLRASMEGYLDAYNPYLSATPTGIFVNRVEELEFECVPTSLMDHVLNFLNDVREDLRCSMARDVVTIKNEGLRIDEQHDSQEASSLPNGSNSQPAEYASMDFQKKFTLSKHEKQDDGLSSFMGLNETLKQLLETEKEDQLVDQLLQSRLVTLDRIRSSRQNIILVASLIDRIPNLAGLARTCEVFKASGLAISDATILRDKQFQLISVTAEKWVPIMEVPVKSLKGFLEKKKREGFSILGLEQTANSVPLDQYTFPKKTVLILGREKEGIPVEIIHILDACIEIPQLGVVRSLNVHVSGAIALWEYTRQQRS</sequence>
<dbReference type="SUPFAM" id="SSF75217">
    <property type="entry name" value="alpha/beta knot"/>
    <property type="match status" value="1"/>
</dbReference>
<evidence type="ECO:0000256" key="10">
    <source>
        <dbReference type="ARBA" id="ARBA00093656"/>
    </source>
</evidence>
<evidence type="ECO:0000256" key="9">
    <source>
        <dbReference type="ARBA" id="ARBA00093636"/>
    </source>
</evidence>
<name>A0A6P8DCZ3_PUNGR</name>
<comment type="catalytic activity">
    <reaction evidence="6">
        <text>guanosine(18) in tRNA + S-adenosyl-L-methionine = 2'-O-methylguanosine(18) in tRNA + S-adenosyl-L-homocysteine + H(+)</text>
        <dbReference type="Rhea" id="RHEA:20077"/>
        <dbReference type="Rhea" id="RHEA-COMP:10190"/>
        <dbReference type="Rhea" id="RHEA-COMP:10192"/>
        <dbReference type="ChEBI" id="CHEBI:15378"/>
        <dbReference type="ChEBI" id="CHEBI:57856"/>
        <dbReference type="ChEBI" id="CHEBI:59789"/>
        <dbReference type="ChEBI" id="CHEBI:74269"/>
        <dbReference type="ChEBI" id="CHEBI:74445"/>
        <dbReference type="EC" id="2.1.1.34"/>
    </reaction>
    <physiologicalReaction direction="left-to-right" evidence="6">
        <dbReference type="Rhea" id="RHEA:20078"/>
    </physiologicalReaction>
</comment>
<keyword evidence="2" id="KW-0808">Transferase</keyword>
<feature type="domain" description="tRNA/rRNA methyltransferase SpoU type" evidence="11">
    <location>
        <begin position="1688"/>
        <end position="1830"/>
    </location>
</feature>
<accession>A0A6P8DCZ3</accession>
<evidence type="ECO:0000313" key="13">
    <source>
        <dbReference type="RefSeq" id="XP_031391361.1"/>
    </source>
</evidence>
<proteinExistence type="predicted"/>
<dbReference type="GeneID" id="116203654"/>
<reference evidence="12" key="1">
    <citation type="journal article" date="2020" name="Plant Biotechnol. J.">
        <title>The pomegranate (Punica granatum L.) draft genome dissects genetic divergence between soft- and hard-seeded cultivars.</title>
        <authorList>
            <person name="Luo X."/>
            <person name="Li H."/>
            <person name="Wu Z."/>
            <person name="Yao W."/>
            <person name="Zhao P."/>
            <person name="Cao D."/>
            <person name="Yu H."/>
            <person name="Li K."/>
            <person name="Poudel K."/>
            <person name="Zhao D."/>
            <person name="Zhang F."/>
            <person name="Xia X."/>
            <person name="Chen L."/>
            <person name="Wang Q."/>
            <person name="Jing D."/>
            <person name="Cao S."/>
        </authorList>
    </citation>
    <scope>NUCLEOTIDE SEQUENCE [LARGE SCALE GENOMIC DNA]</scope>
    <source>
        <strain evidence="12">cv. Tunisia</strain>
    </source>
</reference>
<dbReference type="InterPro" id="IPR001537">
    <property type="entry name" value="SpoU_MeTrfase"/>
</dbReference>
<evidence type="ECO:0000256" key="3">
    <source>
        <dbReference type="ARBA" id="ARBA00022691"/>
    </source>
</evidence>